<reference evidence="2 3" key="1">
    <citation type="journal article" date="2016" name="Genome Announc.">
        <title>Draft Genome Sequence of Paenibacillus amylolyticus Heshi-A3, Isolated from Fermented Rice Bran in a Japanese Fermented Seafood Dish.</title>
        <authorList>
            <person name="Akuzawa S."/>
            <person name="Nagaoka J."/>
            <person name="Kanekatsu M."/>
            <person name="Kubota E."/>
            <person name="Ohtake R."/>
            <person name="Suzuki T."/>
            <person name="Kanesaki Y."/>
        </authorList>
    </citation>
    <scope>NUCLEOTIDE SEQUENCE [LARGE SCALE GENOMIC DNA]</scope>
    <source>
        <strain evidence="2 3">Heshi-A3</strain>
    </source>
</reference>
<gene>
    <name evidence="2" type="ORF">PAHA3_3986</name>
</gene>
<evidence type="ECO:0000313" key="2">
    <source>
        <dbReference type="EMBL" id="GAS83884.1"/>
    </source>
</evidence>
<name>A0A117I2I8_PAEAM</name>
<dbReference type="RefSeq" id="WP_235599510.1">
    <property type="nucleotide sequence ID" value="NZ_BCNV01000004.1"/>
</dbReference>
<evidence type="ECO:0000313" key="3">
    <source>
        <dbReference type="Proteomes" id="UP000069697"/>
    </source>
</evidence>
<organism evidence="2 3">
    <name type="scientific">Paenibacillus amylolyticus</name>
    <dbReference type="NCBI Taxonomy" id="1451"/>
    <lineage>
        <taxon>Bacteria</taxon>
        <taxon>Bacillati</taxon>
        <taxon>Bacillota</taxon>
        <taxon>Bacilli</taxon>
        <taxon>Bacillales</taxon>
        <taxon>Paenibacillaceae</taxon>
        <taxon>Paenibacillus</taxon>
    </lineage>
</organism>
<protein>
    <recommendedName>
        <fullName evidence="4">WXG100 family type VII secretion target</fullName>
    </recommendedName>
</protein>
<evidence type="ECO:0008006" key="4">
    <source>
        <dbReference type="Google" id="ProtNLM"/>
    </source>
</evidence>
<dbReference type="EMBL" id="BCNV01000004">
    <property type="protein sequence ID" value="GAS83884.1"/>
    <property type="molecule type" value="Genomic_DNA"/>
</dbReference>
<accession>A0A117I2I8</accession>
<feature type="transmembrane region" description="Helical" evidence="1">
    <location>
        <begin position="236"/>
        <end position="258"/>
    </location>
</feature>
<feature type="transmembrane region" description="Helical" evidence="1">
    <location>
        <begin position="264"/>
        <end position="282"/>
    </location>
</feature>
<proteinExistence type="predicted"/>
<evidence type="ECO:0000256" key="1">
    <source>
        <dbReference type="SAM" id="Phobius"/>
    </source>
</evidence>
<dbReference type="Gene3D" id="1.10.287.1060">
    <property type="entry name" value="ESAT-6-like"/>
    <property type="match status" value="1"/>
</dbReference>
<dbReference type="Proteomes" id="UP000069697">
    <property type="component" value="Unassembled WGS sequence"/>
</dbReference>
<keyword evidence="1" id="KW-0812">Transmembrane</keyword>
<dbReference type="AlphaFoldDB" id="A0A117I2I8"/>
<keyword evidence="1" id="KW-0472">Membrane</keyword>
<reference evidence="3" key="2">
    <citation type="submission" date="2016-01" db="EMBL/GenBank/DDBJ databases">
        <title>Draft Genome Sequence of Paenibacillus amylolyticus Heshi-A3 that Was Isolated from Fermented Rice Bran with Aging Salted Mackerel, Which Was Named Heshiko as Traditional Fermented Seafood in Japan.</title>
        <authorList>
            <person name="Akuzawa S."/>
            <person name="Nakagawa J."/>
            <person name="Kanekatsu T."/>
            <person name="Kubota E."/>
            <person name="Ohtake R."/>
            <person name="Suzuki T."/>
            <person name="Kanesaki Y."/>
        </authorList>
    </citation>
    <scope>NUCLEOTIDE SEQUENCE [LARGE SCALE GENOMIC DNA]</scope>
    <source>
        <strain evidence="3">Heshi-A3</strain>
    </source>
</reference>
<keyword evidence="1" id="KW-1133">Transmembrane helix</keyword>
<sequence>MTKIVMKADYLNSLAQQIEQVTAQLQQVDSVLQQAIQGAAWQSGNRQTIIGLYQTHQQRFQTAGQSMQQLAAYVKTTREKMEQEDQSGGRFGLTGVNLLAPFDGPGSTVGTLTAAAAVAKLGYRVKNGYMVKQELNRNTPRILVRESYDSVKGNPLVNGRPRDYKIHYVRDIEAKIANGTATPQIKEIASMMKPGYAVKSALTDKLGWASVGIDVFTDTQENISQNASGDKIAGDIIGNVVVGGATTVGATLLAAAILPAAAPVLAVGAVGLGVSVGLTYLAEGVTMNMDLDGDGQDDSVKDVVKHGAKKAWSTVSGWFK</sequence>
<comment type="caution">
    <text evidence="2">The sequence shown here is derived from an EMBL/GenBank/DDBJ whole genome shotgun (WGS) entry which is preliminary data.</text>
</comment>